<dbReference type="Pfam" id="PF25601">
    <property type="entry name" value="AAA_lid_14"/>
    <property type="match status" value="1"/>
</dbReference>
<dbReference type="SMART" id="SM00382">
    <property type="entry name" value="AAA"/>
    <property type="match status" value="1"/>
</dbReference>
<comment type="caution">
    <text evidence="7">The sequence shown here is derived from an EMBL/GenBank/DDBJ whole genome shotgun (WGS) entry which is preliminary data.</text>
</comment>
<evidence type="ECO:0000259" key="6">
    <source>
        <dbReference type="PROSITE" id="PS50045"/>
    </source>
</evidence>
<keyword evidence="1" id="KW-0547">Nucleotide-binding</keyword>
<evidence type="ECO:0000256" key="3">
    <source>
        <dbReference type="ARBA" id="ARBA00023015"/>
    </source>
</evidence>
<dbReference type="SUPFAM" id="SSF52540">
    <property type="entry name" value="P-loop containing nucleoside triphosphate hydrolases"/>
    <property type="match status" value="1"/>
</dbReference>
<dbReference type="Pfam" id="PF02954">
    <property type="entry name" value="HTH_8"/>
    <property type="match status" value="1"/>
</dbReference>
<proteinExistence type="predicted"/>
<dbReference type="InterPro" id="IPR002078">
    <property type="entry name" value="Sigma_54_int"/>
</dbReference>
<dbReference type="InterPro" id="IPR058031">
    <property type="entry name" value="AAA_lid_NorR"/>
</dbReference>
<evidence type="ECO:0000313" key="7">
    <source>
        <dbReference type="EMBL" id="CAD6555813.1"/>
    </source>
</evidence>
<evidence type="ECO:0000256" key="5">
    <source>
        <dbReference type="ARBA" id="ARBA00023163"/>
    </source>
</evidence>
<dbReference type="InterPro" id="IPR003593">
    <property type="entry name" value="AAA+_ATPase"/>
</dbReference>
<gene>
    <name evidence="7" type="primary">norR_8</name>
    <name evidence="7" type="ORF">LMG27952_05926</name>
</gene>
<accession>A0ABM8P3X3</accession>
<dbReference type="Pfam" id="PF08448">
    <property type="entry name" value="PAS_4"/>
    <property type="match status" value="1"/>
</dbReference>
<sequence length="505" mass="55316">MRIYGPYPAATEEKNRMEIETTALLADYDHVRKLAMQSLFQSLDKFSEGTVIVDRNARVVWINRHYAARFGFDDPTAVIGLDCEAVIPNSMMRDVVKGGEPILLDILETDRDPIVVTRLPIKDDNGETIGAVGFVLFNELKGLSPLFSQYARLRAELISTRQSLAQVRRAKYSFSSLIGTSAASLEVKRQARRAARLASPVLLLGETGTGKELLAHAIHGASGRADGPLVTVNVAAIPDTLLELEFFGAEAGAYTGAERKGRIGKFELAQGGTLFLDEIGDMPLALQGKLLRVLQEQEFEPLGSNRIVRTDVRIITATSADLSALVAQGRFRADLYYRLNVLMIRVPPLRERLADIEAMAYSILDKLAVESGAGHLELDKDALAVLCAYGWPGNVRELRNTLERAVLLSDSERIDARSLARFIGDGRGQRVESEARDAAGDLLDTPDDASAQQDQQYDEAMHDFERRFLTDALCAAGGQVTKAAAQIGMARATLYRRIVALGIDV</sequence>
<dbReference type="InterPro" id="IPR027417">
    <property type="entry name" value="P-loop_NTPase"/>
</dbReference>
<dbReference type="Proteomes" id="UP000656319">
    <property type="component" value="Unassembled WGS sequence"/>
</dbReference>
<dbReference type="InterPro" id="IPR025944">
    <property type="entry name" value="Sigma_54_int_dom_CS"/>
</dbReference>
<dbReference type="InterPro" id="IPR013656">
    <property type="entry name" value="PAS_4"/>
</dbReference>
<keyword evidence="3" id="KW-0805">Transcription regulation</keyword>
<dbReference type="PROSITE" id="PS00676">
    <property type="entry name" value="SIGMA54_INTERACT_2"/>
    <property type="match status" value="1"/>
</dbReference>
<dbReference type="CDD" id="cd00009">
    <property type="entry name" value="AAA"/>
    <property type="match status" value="1"/>
</dbReference>
<dbReference type="InterPro" id="IPR025662">
    <property type="entry name" value="Sigma_54_int_dom_ATP-bd_1"/>
</dbReference>
<dbReference type="Gene3D" id="1.10.10.60">
    <property type="entry name" value="Homeodomain-like"/>
    <property type="match status" value="1"/>
</dbReference>
<dbReference type="SUPFAM" id="SSF46689">
    <property type="entry name" value="Homeodomain-like"/>
    <property type="match status" value="1"/>
</dbReference>
<dbReference type="SUPFAM" id="SSF55785">
    <property type="entry name" value="PYP-like sensor domain (PAS domain)"/>
    <property type="match status" value="1"/>
</dbReference>
<dbReference type="Gene3D" id="3.30.450.20">
    <property type="entry name" value="PAS domain"/>
    <property type="match status" value="1"/>
</dbReference>
<dbReference type="Gene3D" id="1.10.8.60">
    <property type="match status" value="1"/>
</dbReference>
<dbReference type="Pfam" id="PF00158">
    <property type="entry name" value="Sigma54_activat"/>
    <property type="match status" value="1"/>
</dbReference>
<dbReference type="EMBL" id="CAJHCQ010000019">
    <property type="protein sequence ID" value="CAD6555813.1"/>
    <property type="molecule type" value="Genomic_DNA"/>
</dbReference>
<evidence type="ECO:0000256" key="4">
    <source>
        <dbReference type="ARBA" id="ARBA00023125"/>
    </source>
</evidence>
<keyword evidence="5" id="KW-0804">Transcription</keyword>
<dbReference type="InterPro" id="IPR002197">
    <property type="entry name" value="HTH_Fis"/>
</dbReference>
<dbReference type="InterPro" id="IPR035965">
    <property type="entry name" value="PAS-like_dom_sf"/>
</dbReference>
<name>A0ABM8P3X3_9BURK</name>
<dbReference type="InterPro" id="IPR025943">
    <property type="entry name" value="Sigma_54_int_dom_ATP-bd_2"/>
</dbReference>
<organism evidence="7 8">
    <name type="scientific">Paraburkholderia hiiakae</name>
    <dbReference type="NCBI Taxonomy" id="1081782"/>
    <lineage>
        <taxon>Bacteria</taxon>
        <taxon>Pseudomonadati</taxon>
        <taxon>Pseudomonadota</taxon>
        <taxon>Betaproteobacteria</taxon>
        <taxon>Burkholderiales</taxon>
        <taxon>Burkholderiaceae</taxon>
        <taxon>Paraburkholderia</taxon>
    </lineage>
</organism>
<feature type="domain" description="Sigma-54 factor interaction" evidence="6">
    <location>
        <begin position="177"/>
        <end position="407"/>
    </location>
</feature>
<dbReference type="PROSITE" id="PS00675">
    <property type="entry name" value="SIGMA54_INTERACT_1"/>
    <property type="match status" value="1"/>
</dbReference>
<dbReference type="Gene3D" id="3.40.50.300">
    <property type="entry name" value="P-loop containing nucleotide triphosphate hydrolases"/>
    <property type="match status" value="1"/>
</dbReference>
<evidence type="ECO:0000313" key="8">
    <source>
        <dbReference type="Proteomes" id="UP000656319"/>
    </source>
</evidence>
<keyword evidence="4" id="KW-0238">DNA-binding</keyword>
<keyword evidence="8" id="KW-1185">Reference proteome</keyword>
<evidence type="ECO:0000256" key="1">
    <source>
        <dbReference type="ARBA" id="ARBA00022741"/>
    </source>
</evidence>
<keyword evidence="2" id="KW-0067">ATP-binding</keyword>
<dbReference type="PROSITE" id="PS00688">
    <property type="entry name" value="SIGMA54_INTERACT_3"/>
    <property type="match status" value="1"/>
</dbReference>
<dbReference type="PROSITE" id="PS50045">
    <property type="entry name" value="SIGMA54_INTERACT_4"/>
    <property type="match status" value="1"/>
</dbReference>
<reference evidence="7 8" key="1">
    <citation type="submission" date="2020-10" db="EMBL/GenBank/DDBJ databases">
        <authorList>
            <person name="Peeters C."/>
        </authorList>
    </citation>
    <scope>NUCLEOTIDE SEQUENCE [LARGE SCALE GENOMIC DNA]</scope>
    <source>
        <strain evidence="7 8">LMG 27952</strain>
    </source>
</reference>
<dbReference type="PRINTS" id="PR01590">
    <property type="entry name" value="HTHFIS"/>
</dbReference>
<protein>
    <submittedName>
        <fullName evidence="7">Anaerobic nitric oxide reductase transcription regulator NorR</fullName>
    </submittedName>
</protein>
<dbReference type="PANTHER" id="PTHR32071:SF99">
    <property type="entry name" value="TRANSCRIPTIONAL REGULATORY PROTEIN"/>
    <property type="match status" value="1"/>
</dbReference>
<evidence type="ECO:0000256" key="2">
    <source>
        <dbReference type="ARBA" id="ARBA00022840"/>
    </source>
</evidence>
<dbReference type="InterPro" id="IPR009057">
    <property type="entry name" value="Homeodomain-like_sf"/>
</dbReference>
<dbReference type="PANTHER" id="PTHR32071">
    <property type="entry name" value="TRANSCRIPTIONAL REGULATORY PROTEIN"/>
    <property type="match status" value="1"/>
</dbReference>